<organism evidence="3 4">
    <name type="scientific">Austropuccinia psidii MF-1</name>
    <dbReference type="NCBI Taxonomy" id="1389203"/>
    <lineage>
        <taxon>Eukaryota</taxon>
        <taxon>Fungi</taxon>
        <taxon>Dikarya</taxon>
        <taxon>Basidiomycota</taxon>
        <taxon>Pucciniomycotina</taxon>
        <taxon>Pucciniomycetes</taxon>
        <taxon>Pucciniales</taxon>
        <taxon>Sphaerophragmiaceae</taxon>
        <taxon>Austropuccinia</taxon>
    </lineage>
</organism>
<dbReference type="Gene3D" id="1.10.340.70">
    <property type="match status" value="1"/>
</dbReference>
<dbReference type="EMBL" id="AVOT02028093">
    <property type="protein sequence ID" value="MBW0520463.1"/>
    <property type="molecule type" value="Genomic_DNA"/>
</dbReference>
<dbReference type="Proteomes" id="UP000765509">
    <property type="component" value="Unassembled WGS sequence"/>
</dbReference>
<evidence type="ECO:0000313" key="4">
    <source>
        <dbReference type="Proteomes" id="UP000765509"/>
    </source>
</evidence>
<sequence>MIHRDHVSLILQECHAFPNMGYMSEDGTKHRIASTAWWPQWEKMLSEYIKTCERFQNANRNHGEKYGLLQNRLVNSPCPGEKENYNYFLAMVDRFSKSFKCLTCHKEDTDMHMALLFRNNILATCGVPKIIISDRDPNFTSEFWTNLYDIFGTKLAFSTAYHPQTDGLSEKIIQSMGDIIRIFCVYIMEYKDYEEYTHYWVIILAEIQLAYNTSKQSTIGKKLYLMEKGLNPLFPADNLKKIF</sequence>
<dbReference type="GO" id="GO:0015074">
    <property type="term" value="P:DNA integration"/>
    <property type="evidence" value="ECO:0007669"/>
    <property type="project" value="InterPro"/>
</dbReference>
<accession>A0A9Q3HXA2</accession>
<dbReference type="Pfam" id="PF17921">
    <property type="entry name" value="Integrase_H2C2"/>
    <property type="match status" value="1"/>
</dbReference>
<dbReference type="InterPro" id="IPR036397">
    <property type="entry name" value="RNaseH_sf"/>
</dbReference>
<dbReference type="InterPro" id="IPR050951">
    <property type="entry name" value="Retrovirus_Pol_polyprotein"/>
</dbReference>
<keyword evidence="1" id="KW-0694">RNA-binding</keyword>
<dbReference type="Gene3D" id="3.30.420.10">
    <property type="entry name" value="Ribonuclease H-like superfamily/Ribonuclease H"/>
    <property type="match status" value="1"/>
</dbReference>
<protein>
    <recommendedName>
        <fullName evidence="2">Integrase catalytic domain-containing protein</fullName>
    </recommendedName>
</protein>
<dbReference type="InterPro" id="IPR001584">
    <property type="entry name" value="Integrase_cat-core"/>
</dbReference>
<dbReference type="PANTHER" id="PTHR37984">
    <property type="entry name" value="PROTEIN CBG26694"/>
    <property type="match status" value="1"/>
</dbReference>
<dbReference type="GO" id="GO:0003723">
    <property type="term" value="F:RNA binding"/>
    <property type="evidence" value="ECO:0007669"/>
    <property type="project" value="UniProtKB-KW"/>
</dbReference>
<evidence type="ECO:0000256" key="1">
    <source>
        <dbReference type="ARBA" id="ARBA00022884"/>
    </source>
</evidence>
<dbReference type="InterPro" id="IPR041588">
    <property type="entry name" value="Integrase_H2C2"/>
</dbReference>
<dbReference type="InterPro" id="IPR012337">
    <property type="entry name" value="RNaseH-like_sf"/>
</dbReference>
<evidence type="ECO:0000313" key="3">
    <source>
        <dbReference type="EMBL" id="MBW0520463.1"/>
    </source>
</evidence>
<proteinExistence type="predicted"/>
<gene>
    <name evidence="3" type="ORF">O181_060178</name>
</gene>
<dbReference type="GO" id="GO:0005634">
    <property type="term" value="C:nucleus"/>
    <property type="evidence" value="ECO:0007669"/>
    <property type="project" value="UniProtKB-ARBA"/>
</dbReference>
<feature type="domain" description="Integrase catalytic" evidence="2">
    <location>
        <begin position="60"/>
        <end position="240"/>
    </location>
</feature>
<name>A0A9Q3HXA2_9BASI</name>
<dbReference type="SUPFAM" id="SSF53098">
    <property type="entry name" value="Ribonuclease H-like"/>
    <property type="match status" value="1"/>
</dbReference>
<dbReference type="OrthoDB" id="2595244at2759"/>
<dbReference type="PROSITE" id="PS50994">
    <property type="entry name" value="INTEGRASE"/>
    <property type="match status" value="1"/>
</dbReference>
<reference evidence="3" key="1">
    <citation type="submission" date="2021-03" db="EMBL/GenBank/DDBJ databases">
        <title>Draft genome sequence of rust myrtle Austropuccinia psidii MF-1, a brazilian biotype.</title>
        <authorList>
            <person name="Quecine M.C."/>
            <person name="Pachon D.M.R."/>
            <person name="Bonatelli M.L."/>
            <person name="Correr F.H."/>
            <person name="Franceschini L.M."/>
            <person name="Leite T.F."/>
            <person name="Margarido G.R.A."/>
            <person name="Almeida C.A."/>
            <person name="Ferrarezi J.A."/>
            <person name="Labate C.A."/>
        </authorList>
    </citation>
    <scope>NUCLEOTIDE SEQUENCE</scope>
    <source>
        <strain evidence="3">MF-1</strain>
    </source>
</reference>
<dbReference type="PANTHER" id="PTHR37984:SF5">
    <property type="entry name" value="PROTEIN NYNRIN-LIKE"/>
    <property type="match status" value="1"/>
</dbReference>
<comment type="caution">
    <text evidence="3">The sequence shown here is derived from an EMBL/GenBank/DDBJ whole genome shotgun (WGS) entry which is preliminary data.</text>
</comment>
<keyword evidence="4" id="KW-1185">Reference proteome</keyword>
<dbReference type="AlphaFoldDB" id="A0A9Q3HXA2"/>
<evidence type="ECO:0000259" key="2">
    <source>
        <dbReference type="PROSITE" id="PS50994"/>
    </source>
</evidence>